<protein>
    <recommendedName>
        <fullName evidence="3">RxLR effector candidate protein</fullName>
    </recommendedName>
</protein>
<dbReference type="Proteomes" id="UP001162031">
    <property type="component" value="Unassembled WGS sequence"/>
</dbReference>
<reference evidence="1" key="1">
    <citation type="submission" date="2022-12" db="EMBL/GenBank/DDBJ databases">
        <authorList>
            <person name="Webb A."/>
        </authorList>
    </citation>
    <scope>NUCLEOTIDE SEQUENCE</scope>
    <source>
        <strain evidence="1">Hp1</strain>
    </source>
</reference>
<evidence type="ECO:0000313" key="1">
    <source>
        <dbReference type="EMBL" id="CAI5741319.1"/>
    </source>
</evidence>
<evidence type="ECO:0000313" key="2">
    <source>
        <dbReference type="Proteomes" id="UP001162031"/>
    </source>
</evidence>
<evidence type="ECO:0008006" key="3">
    <source>
        <dbReference type="Google" id="ProtNLM"/>
    </source>
</evidence>
<sequence>MDVFTGTSAHLEDVITAAGTAVDKARAAEVWWDNAKSELRKNRGVQSRVEAKEAASALTITYASSCAVTAALLPVPPERDTVTDFLSSIPPRTPGAIMAALYIEVSEADVLKSVWRCKCGKAWSPDELGNDWYRDNEDSLVPLLVRLFNVCVLSDILPSTFGKAVVACIKKSKSAARPLDYRQISLLKSD</sequence>
<organism evidence="1 2">
    <name type="scientific">Hyaloperonospora brassicae</name>
    <name type="common">Brassica downy mildew</name>
    <name type="synonym">Peronospora brassicae</name>
    <dbReference type="NCBI Taxonomy" id="162125"/>
    <lineage>
        <taxon>Eukaryota</taxon>
        <taxon>Sar</taxon>
        <taxon>Stramenopiles</taxon>
        <taxon>Oomycota</taxon>
        <taxon>Peronosporomycetes</taxon>
        <taxon>Peronosporales</taxon>
        <taxon>Peronosporaceae</taxon>
        <taxon>Hyaloperonospora</taxon>
    </lineage>
</organism>
<keyword evidence="2" id="KW-1185">Reference proteome</keyword>
<accession>A0AAV0V0V2</accession>
<proteinExistence type="predicted"/>
<name>A0AAV0V0V2_HYABA</name>
<gene>
    <name evidence="1" type="ORF">HBR001_LOCUS8431</name>
</gene>
<comment type="caution">
    <text evidence="1">The sequence shown here is derived from an EMBL/GenBank/DDBJ whole genome shotgun (WGS) entry which is preliminary data.</text>
</comment>
<dbReference type="EMBL" id="CANTFL010001449">
    <property type="protein sequence ID" value="CAI5741319.1"/>
    <property type="molecule type" value="Genomic_DNA"/>
</dbReference>
<dbReference type="AlphaFoldDB" id="A0AAV0V0V2"/>